<name>A0ABS1BXU2_9BACT</name>
<evidence type="ECO:0000313" key="2">
    <source>
        <dbReference type="Proteomes" id="UP000644147"/>
    </source>
</evidence>
<dbReference type="EMBL" id="JAEHFX010000001">
    <property type="protein sequence ID" value="MBK0401895.1"/>
    <property type="molecule type" value="Genomic_DNA"/>
</dbReference>
<comment type="caution">
    <text evidence="1">The sequence shown here is derived from an EMBL/GenBank/DDBJ whole genome shotgun (WGS) entry which is preliminary data.</text>
</comment>
<gene>
    <name evidence="1" type="ORF">I5M27_02795</name>
</gene>
<reference evidence="1 2" key="1">
    <citation type="submission" date="2020-12" db="EMBL/GenBank/DDBJ databases">
        <title>Bacterial novel species Adhaeribacter sp. BT258 isolated from soil.</title>
        <authorList>
            <person name="Jung H.-Y."/>
        </authorList>
    </citation>
    <scope>NUCLEOTIDE SEQUENCE [LARGE SCALE GENOMIC DNA]</scope>
    <source>
        <strain evidence="1 2">BT258</strain>
    </source>
</reference>
<protein>
    <recommendedName>
        <fullName evidence="3">Por secretion system C-terminal sorting domain-containing protein</fullName>
    </recommendedName>
</protein>
<dbReference type="Proteomes" id="UP000644147">
    <property type="component" value="Unassembled WGS sequence"/>
</dbReference>
<evidence type="ECO:0008006" key="3">
    <source>
        <dbReference type="Google" id="ProtNLM"/>
    </source>
</evidence>
<accession>A0ABS1BXU2</accession>
<organism evidence="1 2">
    <name type="scientific">Adhaeribacter terrigena</name>
    <dbReference type="NCBI Taxonomy" id="2793070"/>
    <lineage>
        <taxon>Bacteria</taxon>
        <taxon>Pseudomonadati</taxon>
        <taxon>Bacteroidota</taxon>
        <taxon>Cytophagia</taxon>
        <taxon>Cytophagales</taxon>
        <taxon>Hymenobacteraceae</taxon>
        <taxon>Adhaeribacter</taxon>
    </lineage>
</organism>
<dbReference type="RefSeq" id="WP_200504496.1">
    <property type="nucleotide sequence ID" value="NZ_JAEHFX010000001.1"/>
</dbReference>
<sequence length="46" mass="5266">MLYSRNGKGKRFKMNFTGKTILDMNVQKGNNKITIGMYEHLPAGVY</sequence>
<keyword evidence="2" id="KW-1185">Reference proteome</keyword>
<evidence type="ECO:0000313" key="1">
    <source>
        <dbReference type="EMBL" id="MBK0401895.1"/>
    </source>
</evidence>
<proteinExistence type="predicted"/>